<proteinExistence type="predicted"/>
<feature type="domain" description="DUF2059" evidence="2">
    <location>
        <begin position="107"/>
        <end position="163"/>
    </location>
</feature>
<sequence length="179" mass="19385">MNIGSHRHVLSGFALAVLTAVAAGPVAAQTTRASAASVEKLVAINGAQKALEQAVGGIETQVRSQVVMSLLQQNGGAPLNAQQQTAVNKVVPAVGAVLRREMGWPNLKDPYVKLYQAQLNQDEVNRLIKLYEDPGYQTLMQKMQTVNLQSAQLIQQQLPVILQKIQPVLEDTLKDALKQ</sequence>
<keyword evidence="4" id="KW-1185">Reference proteome</keyword>
<feature type="signal peptide" evidence="1">
    <location>
        <begin position="1"/>
        <end position="22"/>
    </location>
</feature>
<evidence type="ECO:0000313" key="3">
    <source>
        <dbReference type="EMBL" id="MDG5978483.1"/>
    </source>
</evidence>
<keyword evidence="1" id="KW-0732">Signal</keyword>
<dbReference type="OrthoDB" id="574186at2"/>
<dbReference type="AlphaFoldDB" id="A0A9X4SDZ0"/>
<organism evidence="3 4">
    <name type="scientific">Hydrogenophaga taeniospiralis CCUG 15921</name>
    <dbReference type="NCBI Taxonomy" id="1281780"/>
    <lineage>
        <taxon>Bacteria</taxon>
        <taxon>Pseudomonadati</taxon>
        <taxon>Pseudomonadota</taxon>
        <taxon>Betaproteobacteria</taxon>
        <taxon>Burkholderiales</taxon>
        <taxon>Comamonadaceae</taxon>
        <taxon>Hydrogenophaga</taxon>
    </lineage>
</organism>
<protein>
    <recommendedName>
        <fullName evidence="2">DUF2059 domain-containing protein</fullName>
    </recommendedName>
</protein>
<dbReference type="Pfam" id="PF09832">
    <property type="entry name" value="DUF2059"/>
    <property type="match status" value="1"/>
</dbReference>
<dbReference type="InterPro" id="IPR018637">
    <property type="entry name" value="DUF2059"/>
</dbReference>
<feature type="chain" id="PRO_5040791569" description="DUF2059 domain-containing protein" evidence="1">
    <location>
        <begin position="23"/>
        <end position="179"/>
    </location>
</feature>
<evidence type="ECO:0000256" key="1">
    <source>
        <dbReference type="SAM" id="SignalP"/>
    </source>
</evidence>
<evidence type="ECO:0000259" key="2">
    <source>
        <dbReference type="Pfam" id="PF09832"/>
    </source>
</evidence>
<dbReference type="EMBL" id="AOGK01000043">
    <property type="protein sequence ID" value="MDG5978483.1"/>
    <property type="molecule type" value="Genomic_DNA"/>
</dbReference>
<evidence type="ECO:0000313" key="4">
    <source>
        <dbReference type="Proteomes" id="UP001152876"/>
    </source>
</evidence>
<gene>
    <name evidence="3" type="ORF">H010_24754</name>
</gene>
<dbReference type="RefSeq" id="WP_068171813.1">
    <property type="nucleotide sequence ID" value="NZ_AOGK01000043.1"/>
</dbReference>
<comment type="caution">
    <text evidence="3">The sequence shown here is derived from an EMBL/GenBank/DDBJ whole genome shotgun (WGS) entry which is preliminary data.</text>
</comment>
<dbReference type="Proteomes" id="UP001152876">
    <property type="component" value="Unassembled WGS sequence"/>
</dbReference>
<accession>A0A9X4SDZ0</accession>
<reference evidence="3" key="1">
    <citation type="submission" date="2013-01" db="EMBL/GenBank/DDBJ databases">
        <title>Genome draft of Hydrogenophaga taeniospiralis 2K1.</title>
        <authorList>
            <person name="Gomila M."/>
            <person name="Lalucat J."/>
        </authorList>
    </citation>
    <scope>NUCLEOTIDE SEQUENCE</scope>
    <source>
        <strain evidence="3">CCUG 15921</strain>
    </source>
</reference>
<name>A0A9X4SDZ0_9BURK</name>